<sequence length="406" mass="44292">MVVSVSQLNEYVRRTLASDPMLRSLSLRGEISNFKRHAPSGHLYFSLKDEGARIACVMFRQHAFDLRMEPRDGMRVVLEGSVSLYAQTGQYQFCAQSMRPDGVGDLYLRFEQLKAALQQEGLFDASLKKPLPLLPRTVGVVTSATGAAVRDIISVATRRNPGVRLLLCPASVQGEAAPGEIVRALRTLDALDSVDVIIVGRGGGSLEELWAFNEEAVARAIFACKKPVVSAVGHETDFTIADFVADLRAPTPSAAAERVVPSGEELSAALDGSAMLLDQRMRVRLQGWSARMAHAHAVIQAYGPARALERRREQLLHARTLLDTHMARACKAREEALRSARGRLDALSPKGVLARGYAYVTRAGRPARRLAIGDRITLHLAAGQAQAEVKDWRDAHACEEKGKADV</sequence>
<evidence type="ECO:0000256" key="5">
    <source>
        <dbReference type="HAMAP-Rule" id="MF_00378"/>
    </source>
</evidence>
<comment type="subcellular location">
    <subcellularLocation>
        <location evidence="5 6">Cytoplasm</location>
    </subcellularLocation>
</comment>
<reference evidence="9" key="2">
    <citation type="journal article" date="2021" name="PeerJ">
        <title>Extensive microbial diversity within the chicken gut microbiome revealed by metagenomics and culture.</title>
        <authorList>
            <person name="Gilroy R."/>
            <person name="Ravi A."/>
            <person name="Getino M."/>
            <person name="Pursley I."/>
            <person name="Horton D.L."/>
            <person name="Alikhan N.F."/>
            <person name="Baker D."/>
            <person name="Gharbi K."/>
            <person name="Hall N."/>
            <person name="Watson M."/>
            <person name="Adriaenssens E.M."/>
            <person name="Foster-Nyarko E."/>
            <person name="Jarju S."/>
            <person name="Secka A."/>
            <person name="Antonio M."/>
            <person name="Oren A."/>
            <person name="Chaudhuri R.R."/>
            <person name="La Ragione R."/>
            <person name="Hildebrand F."/>
            <person name="Pallen M.J."/>
        </authorList>
    </citation>
    <scope>NUCLEOTIDE SEQUENCE</scope>
    <source>
        <strain evidence="9">ChiSxjej2B14-6234</strain>
    </source>
</reference>
<dbReference type="AlphaFoldDB" id="A0A9D0Z9R9"/>
<dbReference type="PANTHER" id="PTHR30008:SF0">
    <property type="entry name" value="EXODEOXYRIBONUCLEASE 7 LARGE SUBUNIT"/>
    <property type="match status" value="1"/>
</dbReference>
<organism evidence="9 10">
    <name type="scientific">Candidatus Onthenecus intestinigallinarum</name>
    <dbReference type="NCBI Taxonomy" id="2840875"/>
    <lineage>
        <taxon>Bacteria</taxon>
        <taxon>Bacillati</taxon>
        <taxon>Bacillota</taxon>
        <taxon>Clostridia</taxon>
        <taxon>Eubacteriales</taxon>
        <taxon>Candidatus Onthenecus</taxon>
    </lineage>
</organism>
<dbReference type="EMBL" id="DVFJ01000015">
    <property type="protein sequence ID" value="HIQ71589.1"/>
    <property type="molecule type" value="Genomic_DNA"/>
</dbReference>
<evidence type="ECO:0000256" key="1">
    <source>
        <dbReference type="ARBA" id="ARBA00022490"/>
    </source>
</evidence>
<comment type="subunit">
    <text evidence="5">Heterooligomer composed of large and small subunits.</text>
</comment>
<keyword evidence="4 5" id="KW-0269">Exonuclease</keyword>
<comment type="caution">
    <text evidence="9">The sequence shown here is derived from an EMBL/GenBank/DDBJ whole genome shotgun (WGS) entry which is preliminary data.</text>
</comment>
<accession>A0A9D0Z9R9</accession>
<evidence type="ECO:0000313" key="9">
    <source>
        <dbReference type="EMBL" id="HIQ71589.1"/>
    </source>
</evidence>
<dbReference type="Proteomes" id="UP000886887">
    <property type="component" value="Unassembled WGS sequence"/>
</dbReference>
<dbReference type="Pfam" id="PF13742">
    <property type="entry name" value="tRNA_anti_2"/>
    <property type="match status" value="1"/>
</dbReference>
<dbReference type="EC" id="3.1.11.6" evidence="5"/>
<dbReference type="HAMAP" id="MF_00378">
    <property type="entry name" value="Exonuc_7_L"/>
    <property type="match status" value="1"/>
</dbReference>
<feature type="domain" description="Exonuclease VII large subunit C-terminal" evidence="7">
    <location>
        <begin position="122"/>
        <end position="314"/>
    </location>
</feature>
<evidence type="ECO:0000256" key="6">
    <source>
        <dbReference type="RuleBase" id="RU004355"/>
    </source>
</evidence>
<dbReference type="GO" id="GO:0005737">
    <property type="term" value="C:cytoplasm"/>
    <property type="evidence" value="ECO:0007669"/>
    <property type="project" value="UniProtKB-SubCell"/>
</dbReference>
<dbReference type="GO" id="GO:0006308">
    <property type="term" value="P:DNA catabolic process"/>
    <property type="evidence" value="ECO:0007669"/>
    <property type="project" value="UniProtKB-UniRule"/>
</dbReference>
<gene>
    <name evidence="5 9" type="primary">xseA</name>
    <name evidence="9" type="ORF">IAB73_05200</name>
</gene>
<evidence type="ECO:0000256" key="4">
    <source>
        <dbReference type="ARBA" id="ARBA00022839"/>
    </source>
</evidence>
<dbReference type="GO" id="GO:0009318">
    <property type="term" value="C:exodeoxyribonuclease VII complex"/>
    <property type="evidence" value="ECO:0007669"/>
    <property type="project" value="UniProtKB-UniRule"/>
</dbReference>
<keyword evidence="2 5" id="KW-0540">Nuclease</keyword>
<comment type="function">
    <text evidence="5">Bidirectionally degrades single-stranded DNA into large acid-insoluble oligonucleotides, which are then degraded further into small acid-soluble oligonucleotides.</text>
</comment>
<protein>
    <recommendedName>
        <fullName evidence="5">Exodeoxyribonuclease 7 large subunit</fullName>
        <ecNumber evidence="5">3.1.11.6</ecNumber>
    </recommendedName>
    <alternativeName>
        <fullName evidence="5">Exodeoxyribonuclease VII large subunit</fullName>
        <shortName evidence="5">Exonuclease VII large subunit</shortName>
    </alternativeName>
</protein>
<reference evidence="9" key="1">
    <citation type="submission" date="2020-10" db="EMBL/GenBank/DDBJ databases">
        <authorList>
            <person name="Gilroy R."/>
        </authorList>
    </citation>
    <scope>NUCLEOTIDE SEQUENCE</scope>
    <source>
        <strain evidence="9">ChiSxjej2B14-6234</strain>
    </source>
</reference>
<evidence type="ECO:0000259" key="8">
    <source>
        <dbReference type="Pfam" id="PF13742"/>
    </source>
</evidence>
<dbReference type="PANTHER" id="PTHR30008">
    <property type="entry name" value="EXODEOXYRIBONUCLEASE 7 LARGE SUBUNIT"/>
    <property type="match status" value="1"/>
</dbReference>
<dbReference type="CDD" id="cd04489">
    <property type="entry name" value="ExoVII_LU_OBF"/>
    <property type="match status" value="1"/>
</dbReference>
<dbReference type="NCBIfam" id="TIGR00237">
    <property type="entry name" value="xseA"/>
    <property type="match status" value="1"/>
</dbReference>
<name>A0A9D0Z9R9_9FIRM</name>
<evidence type="ECO:0000313" key="10">
    <source>
        <dbReference type="Proteomes" id="UP000886887"/>
    </source>
</evidence>
<keyword evidence="1 5" id="KW-0963">Cytoplasm</keyword>
<dbReference type="GO" id="GO:0003676">
    <property type="term" value="F:nucleic acid binding"/>
    <property type="evidence" value="ECO:0007669"/>
    <property type="project" value="InterPro"/>
</dbReference>
<dbReference type="GO" id="GO:0008855">
    <property type="term" value="F:exodeoxyribonuclease VII activity"/>
    <property type="evidence" value="ECO:0007669"/>
    <property type="project" value="UniProtKB-UniRule"/>
</dbReference>
<keyword evidence="3 5" id="KW-0378">Hydrolase</keyword>
<evidence type="ECO:0000256" key="2">
    <source>
        <dbReference type="ARBA" id="ARBA00022722"/>
    </source>
</evidence>
<evidence type="ECO:0000256" key="3">
    <source>
        <dbReference type="ARBA" id="ARBA00022801"/>
    </source>
</evidence>
<evidence type="ECO:0000259" key="7">
    <source>
        <dbReference type="Pfam" id="PF02601"/>
    </source>
</evidence>
<dbReference type="InterPro" id="IPR020579">
    <property type="entry name" value="Exonuc_VII_lsu_C"/>
</dbReference>
<comment type="catalytic activity">
    <reaction evidence="5 6">
        <text>Exonucleolytic cleavage in either 5'- to 3'- or 3'- to 5'-direction to yield nucleoside 5'-phosphates.</text>
        <dbReference type="EC" id="3.1.11.6"/>
    </reaction>
</comment>
<dbReference type="Pfam" id="PF02601">
    <property type="entry name" value="Exonuc_VII_L"/>
    <property type="match status" value="1"/>
</dbReference>
<proteinExistence type="inferred from homology"/>
<dbReference type="InterPro" id="IPR003753">
    <property type="entry name" value="Exonuc_VII_L"/>
</dbReference>
<comment type="similarity">
    <text evidence="5 6">Belongs to the XseA family.</text>
</comment>
<feature type="domain" description="OB-fold nucleic acid binding" evidence="8">
    <location>
        <begin position="4"/>
        <end position="99"/>
    </location>
</feature>
<dbReference type="InterPro" id="IPR025824">
    <property type="entry name" value="OB-fold_nuc-bd_dom"/>
</dbReference>